<evidence type="ECO:0000313" key="11">
    <source>
        <dbReference type="EMBL" id="MFD1018732.1"/>
    </source>
</evidence>
<dbReference type="EMBL" id="JBHTKL010000001">
    <property type="protein sequence ID" value="MFD1018732.1"/>
    <property type="molecule type" value="Genomic_DNA"/>
</dbReference>
<proteinExistence type="inferred from homology"/>
<evidence type="ECO:0000256" key="6">
    <source>
        <dbReference type="ARBA" id="ARBA00022989"/>
    </source>
</evidence>
<sequence length="102" mass="11015">MTNEKGFTLIEMLIVLMIISVLLIITIPNLSDNSKTVKDKGCEALIKMAEAQAQSYYLDKNEMPATIATLQTEGYLESDTCPDGSKLTIDANGEVTANAPST</sequence>
<dbReference type="PANTHER" id="PTHR30093">
    <property type="entry name" value="GENERAL SECRETION PATHWAY PROTEIN G"/>
    <property type="match status" value="1"/>
</dbReference>
<keyword evidence="3 10" id="KW-1003">Cell membrane</keyword>
<comment type="caution">
    <text evidence="11">The sequence shown here is derived from an EMBL/GenBank/DDBJ whole genome shotgun (WGS) entry which is preliminary data.</text>
</comment>
<reference evidence="12" key="1">
    <citation type="journal article" date="2019" name="Int. J. Syst. Evol. Microbiol.">
        <title>The Global Catalogue of Microorganisms (GCM) 10K type strain sequencing project: providing services to taxonomists for standard genome sequencing and annotation.</title>
        <authorList>
            <consortium name="The Broad Institute Genomics Platform"/>
            <consortium name="The Broad Institute Genome Sequencing Center for Infectious Disease"/>
            <person name="Wu L."/>
            <person name="Ma J."/>
        </authorList>
    </citation>
    <scope>NUCLEOTIDE SEQUENCE [LARGE SCALE GENOMIC DNA]</scope>
    <source>
        <strain evidence="12">CCUG 56607</strain>
    </source>
</reference>
<keyword evidence="5 10" id="KW-0812">Transmembrane</keyword>
<evidence type="ECO:0000313" key="12">
    <source>
        <dbReference type="Proteomes" id="UP001596990"/>
    </source>
</evidence>
<dbReference type="PANTHER" id="PTHR30093:SF2">
    <property type="entry name" value="TYPE II SECRETION SYSTEM PROTEIN H"/>
    <property type="match status" value="1"/>
</dbReference>
<dbReference type="InterPro" id="IPR012902">
    <property type="entry name" value="N_methyl_site"/>
</dbReference>
<evidence type="ECO:0000256" key="3">
    <source>
        <dbReference type="ARBA" id="ARBA00022475"/>
    </source>
</evidence>
<evidence type="ECO:0000256" key="8">
    <source>
        <dbReference type="ARBA" id="ARBA00023287"/>
    </source>
</evidence>
<name>A0ABW3L025_9BACI</name>
<gene>
    <name evidence="11" type="primary">comGC</name>
    <name evidence="11" type="ORF">ACFQ2J_05900</name>
</gene>
<keyword evidence="8 10" id="KW-0178">Competence</keyword>
<dbReference type="SUPFAM" id="SSF54523">
    <property type="entry name" value="Pili subunits"/>
    <property type="match status" value="1"/>
</dbReference>
<keyword evidence="6 10" id="KW-1133">Transmembrane helix</keyword>
<keyword evidence="10" id="KW-0813">Transport</keyword>
<feature type="transmembrane region" description="Helical" evidence="10">
    <location>
        <begin position="6"/>
        <end position="30"/>
    </location>
</feature>
<keyword evidence="4" id="KW-0488">Methylation</keyword>
<dbReference type="Pfam" id="PF07963">
    <property type="entry name" value="N_methyl"/>
    <property type="match status" value="1"/>
</dbReference>
<keyword evidence="7 10" id="KW-0472">Membrane</keyword>
<evidence type="ECO:0000256" key="4">
    <source>
        <dbReference type="ARBA" id="ARBA00022481"/>
    </source>
</evidence>
<accession>A0ABW3L025</accession>
<dbReference type="PRINTS" id="PR00813">
    <property type="entry name" value="BCTERIALGSPG"/>
</dbReference>
<comment type="subunit">
    <text evidence="10">Homodimer.</text>
</comment>
<dbReference type="PIRSF" id="PIRSF029928">
    <property type="entry name" value="Late_competence_ComGC"/>
    <property type="match status" value="1"/>
</dbReference>
<evidence type="ECO:0000256" key="5">
    <source>
        <dbReference type="ARBA" id="ARBA00022692"/>
    </source>
</evidence>
<evidence type="ECO:0000256" key="7">
    <source>
        <dbReference type="ARBA" id="ARBA00023136"/>
    </source>
</evidence>
<dbReference type="InterPro" id="IPR016940">
    <property type="entry name" value="ComGC"/>
</dbReference>
<dbReference type="InterPro" id="IPR045584">
    <property type="entry name" value="Pilin-like"/>
</dbReference>
<evidence type="ECO:0000256" key="2">
    <source>
        <dbReference type="ARBA" id="ARBA00004241"/>
    </source>
</evidence>
<protein>
    <recommendedName>
        <fullName evidence="10">ComG operon protein 3</fullName>
    </recommendedName>
</protein>
<dbReference type="RefSeq" id="WP_386057455.1">
    <property type="nucleotide sequence ID" value="NZ_JBHTKL010000001.1"/>
</dbReference>
<dbReference type="PROSITE" id="PS00409">
    <property type="entry name" value="PROKAR_NTER_METHYL"/>
    <property type="match status" value="1"/>
</dbReference>
<keyword evidence="12" id="KW-1185">Reference proteome</keyword>
<evidence type="ECO:0000256" key="10">
    <source>
        <dbReference type="PIRNR" id="PIRNR029928"/>
    </source>
</evidence>
<evidence type="ECO:0000256" key="1">
    <source>
        <dbReference type="ARBA" id="ARBA00004162"/>
    </source>
</evidence>
<dbReference type="NCBIfam" id="NF040999">
    <property type="entry name" value="pilin_ComGC"/>
    <property type="match status" value="1"/>
</dbReference>
<comment type="similarity">
    <text evidence="9 10">Belongs to the ComGC family.</text>
</comment>
<dbReference type="NCBIfam" id="TIGR02532">
    <property type="entry name" value="IV_pilin_GFxxxE"/>
    <property type="match status" value="1"/>
</dbReference>
<dbReference type="InterPro" id="IPR000983">
    <property type="entry name" value="Bac_GSPG_pilin"/>
</dbReference>
<dbReference type="Proteomes" id="UP001596990">
    <property type="component" value="Unassembled WGS sequence"/>
</dbReference>
<organism evidence="11 12">
    <name type="scientific">Thalassobacillus hwangdonensis</name>
    <dbReference type="NCBI Taxonomy" id="546108"/>
    <lineage>
        <taxon>Bacteria</taxon>
        <taxon>Bacillati</taxon>
        <taxon>Bacillota</taxon>
        <taxon>Bacilli</taxon>
        <taxon>Bacillales</taxon>
        <taxon>Bacillaceae</taxon>
        <taxon>Thalassobacillus</taxon>
    </lineage>
</organism>
<comment type="subcellular location">
    <subcellularLocation>
        <location evidence="1">Cell membrane</location>
        <topology evidence="1">Single-pass membrane protein</topology>
    </subcellularLocation>
    <subcellularLocation>
        <location evidence="2">Cell surface</location>
    </subcellularLocation>
</comment>
<comment type="function">
    <text evidence="10">Required for transformation and DNA binding.</text>
</comment>
<evidence type="ECO:0000256" key="9">
    <source>
        <dbReference type="ARBA" id="ARBA00043982"/>
    </source>
</evidence>
<dbReference type="Gene3D" id="3.30.700.10">
    <property type="entry name" value="Glycoprotein, Type 4 Pilin"/>
    <property type="match status" value="1"/>
</dbReference>